<proteinExistence type="predicted"/>
<keyword evidence="1" id="KW-0732">Signal</keyword>
<accession>A0ABN2A251</accession>
<organism evidence="2 3">
    <name type="scientific">Dactylosporangium maewongense</name>
    <dbReference type="NCBI Taxonomy" id="634393"/>
    <lineage>
        <taxon>Bacteria</taxon>
        <taxon>Bacillati</taxon>
        <taxon>Actinomycetota</taxon>
        <taxon>Actinomycetes</taxon>
        <taxon>Micromonosporales</taxon>
        <taxon>Micromonosporaceae</taxon>
        <taxon>Dactylosporangium</taxon>
    </lineage>
</organism>
<evidence type="ECO:0000313" key="3">
    <source>
        <dbReference type="Proteomes" id="UP001501470"/>
    </source>
</evidence>
<sequence length="72" mass="7618">MRETTPGRWMTRFAVMIGAGVVALGVSAGAAHASTDSEGSVVRLVSVLRAIQPHTAPPVVEPIFVTEGWDWS</sequence>
<dbReference type="Proteomes" id="UP001501470">
    <property type="component" value="Unassembled WGS sequence"/>
</dbReference>
<evidence type="ECO:0000256" key="1">
    <source>
        <dbReference type="SAM" id="SignalP"/>
    </source>
</evidence>
<feature type="signal peptide" evidence="1">
    <location>
        <begin position="1"/>
        <end position="33"/>
    </location>
</feature>
<protein>
    <submittedName>
        <fullName evidence="2">Uncharacterized protein</fullName>
    </submittedName>
</protein>
<dbReference type="RefSeq" id="WP_344501853.1">
    <property type="nucleotide sequence ID" value="NZ_BAAAQD010000003.1"/>
</dbReference>
<feature type="chain" id="PRO_5046372499" evidence="1">
    <location>
        <begin position="34"/>
        <end position="72"/>
    </location>
</feature>
<dbReference type="EMBL" id="BAAAQD010000003">
    <property type="protein sequence ID" value="GAA1508960.1"/>
    <property type="molecule type" value="Genomic_DNA"/>
</dbReference>
<comment type="caution">
    <text evidence="2">The sequence shown here is derived from an EMBL/GenBank/DDBJ whole genome shotgun (WGS) entry which is preliminary data.</text>
</comment>
<name>A0ABN2A251_9ACTN</name>
<reference evidence="2 3" key="1">
    <citation type="journal article" date="2019" name="Int. J. Syst. Evol. Microbiol.">
        <title>The Global Catalogue of Microorganisms (GCM) 10K type strain sequencing project: providing services to taxonomists for standard genome sequencing and annotation.</title>
        <authorList>
            <consortium name="The Broad Institute Genomics Platform"/>
            <consortium name="The Broad Institute Genome Sequencing Center for Infectious Disease"/>
            <person name="Wu L."/>
            <person name="Ma J."/>
        </authorList>
    </citation>
    <scope>NUCLEOTIDE SEQUENCE [LARGE SCALE GENOMIC DNA]</scope>
    <source>
        <strain evidence="2 3">JCM 15933</strain>
    </source>
</reference>
<evidence type="ECO:0000313" key="2">
    <source>
        <dbReference type="EMBL" id="GAA1508960.1"/>
    </source>
</evidence>
<gene>
    <name evidence="2" type="ORF">GCM10009827_023990</name>
</gene>
<keyword evidence="3" id="KW-1185">Reference proteome</keyword>